<dbReference type="HOGENOM" id="CLU_2197011_0_0_1"/>
<organism evidence="2 3">
    <name type="scientific">Exophiala xenobiotica</name>
    <dbReference type="NCBI Taxonomy" id="348802"/>
    <lineage>
        <taxon>Eukaryota</taxon>
        <taxon>Fungi</taxon>
        <taxon>Dikarya</taxon>
        <taxon>Ascomycota</taxon>
        <taxon>Pezizomycotina</taxon>
        <taxon>Eurotiomycetes</taxon>
        <taxon>Chaetothyriomycetidae</taxon>
        <taxon>Chaetothyriales</taxon>
        <taxon>Herpotrichiellaceae</taxon>
        <taxon>Exophiala</taxon>
    </lineage>
</organism>
<dbReference type="GeneID" id="25329498"/>
<evidence type="ECO:0000313" key="2">
    <source>
        <dbReference type="EMBL" id="KIW55299.1"/>
    </source>
</evidence>
<evidence type="ECO:0000313" key="3">
    <source>
        <dbReference type="Proteomes" id="UP000054342"/>
    </source>
</evidence>
<feature type="region of interest" description="Disordered" evidence="1">
    <location>
        <begin position="1"/>
        <end position="22"/>
    </location>
</feature>
<dbReference type="EMBL" id="KN847320">
    <property type="protein sequence ID" value="KIW55299.1"/>
    <property type="molecule type" value="Genomic_DNA"/>
</dbReference>
<gene>
    <name evidence="2" type="ORF">PV05_07590</name>
</gene>
<protein>
    <submittedName>
        <fullName evidence="2">Uncharacterized protein</fullName>
    </submittedName>
</protein>
<dbReference type="RefSeq" id="XP_013315883.1">
    <property type="nucleotide sequence ID" value="XM_013460429.1"/>
</dbReference>
<sequence length="108" mass="12408">MHQDGPRWTDVGLQRQNDRSVPSDQALIKAGELRIRWKGVDVSCREWSVLQGNTARTHEAIQGCSVTLYRQELPQAVQSRHTVWFPSMEGNAIRSRIRGRKEINVAER</sequence>
<accession>A0A0D2F5Z1</accession>
<dbReference type="Proteomes" id="UP000054342">
    <property type="component" value="Unassembled WGS sequence"/>
</dbReference>
<dbReference type="AlphaFoldDB" id="A0A0D2F5Z1"/>
<evidence type="ECO:0000256" key="1">
    <source>
        <dbReference type="SAM" id="MobiDB-lite"/>
    </source>
</evidence>
<name>A0A0D2F5Z1_9EURO</name>
<keyword evidence="3" id="KW-1185">Reference proteome</keyword>
<reference evidence="2 3" key="1">
    <citation type="submission" date="2015-01" db="EMBL/GenBank/DDBJ databases">
        <title>The Genome Sequence of Exophiala xenobiotica CBS118157.</title>
        <authorList>
            <consortium name="The Broad Institute Genomics Platform"/>
            <person name="Cuomo C."/>
            <person name="de Hoog S."/>
            <person name="Gorbushina A."/>
            <person name="Stielow B."/>
            <person name="Teixiera M."/>
            <person name="Abouelleil A."/>
            <person name="Chapman S.B."/>
            <person name="Priest M."/>
            <person name="Young S.K."/>
            <person name="Wortman J."/>
            <person name="Nusbaum C."/>
            <person name="Birren B."/>
        </authorList>
    </citation>
    <scope>NUCLEOTIDE SEQUENCE [LARGE SCALE GENOMIC DNA]</scope>
    <source>
        <strain evidence="2 3">CBS 118157</strain>
    </source>
</reference>
<proteinExistence type="predicted"/>